<evidence type="ECO:0000256" key="1">
    <source>
        <dbReference type="SAM" id="Phobius"/>
    </source>
</evidence>
<feature type="transmembrane region" description="Helical" evidence="1">
    <location>
        <begin position="148"/>
        <end position="169"/>
    </location>
</feature>
<reference evidence="3" key="4">
    <citation type="submission" date="2024-02" db="EMBL/GenBank/DDBJ databases">
        <title>Comparative genomics of Cryptococcus and Kwoniella reveals pathogenesis evolution and contrasting modes of karyotype evolution via chromosome fusion or intercentromeric recombination.</title>
        <authorList>
            <person name="Coelho M.A."/>
            <person name="David-Palma M."/>
            <person name="Shea T."/>
            <person name="Bowers K."/>
            <person name="McGinley-Smith S."/>
            <person name="Mohammad A.W."/>
            <person name="Gnirke A."/>
            <person name="Yurkov A.M."/>
            <person name="Nowrousian M."/>
            <person name="Sun S."/>
            <person name="Cuomo C.A."/>
            <person name="Heitman J."/>
        </authorList>
    </citation>
    <scope>NUCLEOTIDE SEQUENCE</scope>
    <source>
        <strain evidence="3">CBS 10737</strain>
    </source>
</reference>
<evidence type="ECO:0000313" key="3">
    <source>
        <dbReference type="EMBL" id="WWC68535.1"/>
    </source>
</evidence>
<sequence>MMATHNAFQRKVGWVCHSFNLACLLIALALLLTVLFSPTFSITTGIVKFTSPPKDTYWTDDDPPLRVEMIVGPAGGCISFNHSVPICQTALQYKPPKELNLTRYGHSTDSIGIGTYFAIHYVVTVLLIIETLALFLAPWLLGLYLIDMYFMLLGVFLSIFFMALGYSIMECDAEEVLRDTTPKFDATLQWGYGLVIFSTVFQVLAMILTFLSAGELDDNYVQTQDIESQSTRLIENTK</sequence>
<dbReference type="EMBL" id="CP144521">
    <property type="protein sequence ID" value="WWC68535.1"/>
    <property type="molecule type" value="Genomic_DNA"/>
</dbReference>
<reference evidence="2" key="1">
    <citation type="submission" date="2013-07" db="EMBL/GenBank/DDBJ databases">
        <title>The Genome Sequence of Cryptococcus pinus CBS10737.</title>
        <authorList>
            <consortium name="The Broad Institute Genome Sequencing Platform"/>
            <person name="Cuomo C."/>
            <person name="Litvintseva A."/>
            <person name="Chen Y."/>
            <person name="Heitman J."/>
            <person name="Sun S."/>
            <person name="Springer D."/>
            <person name="Dromer F."/>
            <person name="Young S.K."/>
            <person name="Zeng Q."/>
            <person name="Gargeya S."/>
            <person name="Fitzgerald M."/>
            <person name="Abouelleil A."/>
            <person name="Alvarado L."/>
            <person name="Berlin A.M."/>
            <person name="Chapman S.B."/>
            <person name="Dewar J."/>
            <person name="Goldberg J."/>
            <person name="Griggs A."/>
            <person name="Gujja S."/>
            <person name="Hansen M."/>
            <person name="Howarth C."/>
            <person name="Imamovic A."/>
            <person name="Larimer J."/>
            <person name="McCowan C."/>
            <person name="Murphy C."/>
            <person name="Pearson M."/>
            <person name="Priest M."/>
            <person name="Roberts A."/>
            <person name="Saif S."/>
            <person name="Shea T."/>
            <person name="Sykes S."/>
            <person name="Wortman J."/>
            <person name="Nusbaum C."/>
            <person name="Birren B."/>
        </authorList>
    </citation>
    <scope>NUCLEOTIDE SEQUENCE [LARGE SCALE GENOMIC DNA]</scope>
    <source>
        <strain evidence="2">CBS 10737</strain>
    </source>
</reference>
<dbReference type="GeneID" id="30171184"/>
<protein>
    <submittedName>
        <fullName evidence="2">Uncharacterized protein</fullName>
    </submittedName>
</protein>
<keyword evidence="1" id="KW-1133">Transmembrane helix</keyword>
<evidence type="ECO:0000313" key="2">
    <source>
        <dbReference type="EMBL" id="OCF50759.1"/>
    </source>
</evidence>
<dbReference type="AlphaFoldDB" id="A0A1B9I5G3"/>
<keyword evidence="4" id="KW-1185">Reference proteome</keyword>
<reference evidence="2" key="3">
    <citation type="submission" date="2016-07" db="EMBL/GenBank/DDBJ databases">
        <title>Evolution of pathogenesis and genome organization in the Tremellales.</title>
        <authorList>
            <person name="Cuomo C."/>
            <person name="Litvintseva A."/>
            <person name="Heitman J."/>
            <person name="Chen Y."/>
            <person name="Sun S."/>
            <person name="Springer D."/>
            <person name="Dromer F."/>
            <person name="Young S."/>
            <person name="Zeng Q."/>
            <person name="Chapman S."/>
            <person name="Gujja S."/>
            <person name="Saif S."/>
            <person name="Birren B."/>
        </authorList>
    </citation>
    <scope>NUCLEOTIDE SEQUENCE</scope>
    <source>
        <strain evidence="2">CBS 10737</strain>
    </source>
</reference>
<feature type="transmembrane region" description="Helical" evidence="1">
    <location>
        <begin position="118"/>
        <end position="141"/>
    </location>
</feature>
<gene>
    <name evidence="2" type="ORF">I206_02815</name>
    <name evidence="3" type="ORF">I206_102464</name>
</gene>
<dbReference type="KEGG" id="kpin:30171184"/>
<keyword evidence="1" id="KW-0472">Membrane</keyword>
<reference evidence="3" key="2">
    <citation type="submission" date="2013-07" db="EMBL/GenBank/DDBJ databases">
        <authorList>
            <consortium name="The Broad Institute Genome Sequencing Platform"/>
            <person name="Cuomo C."/>
            <person name="Litvintseva A."/>
            <person name="Chen Y."/>
            <person name="Heitman J."/>
            <person name="Sun S."/>
            <person name="Springer D."/>
            <person name="Dromer F."/>
            <person name="Young S.K."/>
            <person name="Zeng Q."/>
            <person name="Gargeya S."/>
            <person name="Fitzgerald M."/>
            <person name="Abouelleil A."/>
            <person name="Alvarado L."/>
            <person name="Berlin A.M."/>
            <person name="Chapman S.B."/>
            <person name="Dewar J."/>
            <person name="Goldberg J."/>
            <person name="Griggs A."/>
            <person name="Gujja S."/>
            <person name="Hansen M."/>
            <person name="Howarth C."/>
            <person name="Imamovic A."/>
            <person name="Larimer J."/>
            <person name="McCowan C."/>
            <person name="Murphy C."/>
            <person name="Pearson M."/>
            <person name="Priest M."/>
            <person name="Roberts A."/>
            <person name="Saif S."/>
            <person name="Shea T."/>
            <person name="Sykes S."/>
            <person name="Wortman J."/>
            <person name="Nusbaum C."/>
            <person name="Birren B."/>
        </authorList>
    </citation>
    <scope>NUCLEOTIDE SEQUENCE</scope>
    <source>
        <strain evidence="3">CBS 10737</strain>
    </source>
</reference>
<proteinExistence type="predicted"/>
<accession>A0A1B9I5G3</accession>
<feature type="transmembrane region" description="Helical" evidence="1">
    <location>
        <begin position="189"/>
        <end position="211"/>
    </location>
</feature>
<name>A0A1B9I5G3_9TREE</name>
<evidence type="ECO:0000313" key="4">
    <source>
        <dbReference type="Proteomes" id="UP000094020"/>
    </source>
</evidence>
<dbReference type="EMBL" id="KI894009">
    <property type="protein sequence ID" value="OCF50759.1"/>
    <property type="molecule type" value="Genomic_DNA"/>
</dbReference>
<keyword evidence="1" id="KW-0812">Transmembrane</keyword>
<organism evidence="2">
    <name type="scientific">Kwoniella pini CBS 10737</name>
    <dbReference type="NCBI Taxonomy" id="1296096"/>
    <lineage>
        <taxon>Eukaryota</taxon>
        <taxon>Fungi</taxon>
        <taxon>Dikarya</taxon>
        <taxon>Basidiomycota</taxon>
        <taxon>Agaricomycotina</taxon>
        <taxon>Tremellomycetes</taxon>
        <taxon>Tremellales</taxon>
        <taxon>Cryptococcaceae</taxon>
        <taxon>Kwoniella</taxon>
    </lineage>
</organism>
<dbReference type="RefSeq" id="XP_019011978.1">
    <property type="nucleotide sequence ID" value="XM_019154575.1"/>
</dbReference>
<dbReference type="Proteomes" id="UP000094020">
    <property type="component" value="Chromosome 3"/>
</dbReference>